<accession>A0ABU8NC28</accession>
<evidence type="ECO:0000256" key="1">
    <source>
        <dbReference type="ARBA" id="ARBA00005721"/>
    </source>
</evidence>
<keyword evidence="3" id="KW-1185">Reference proteome</keyword>
<dbReference type="InterPro" id="IPR005531">
    <property type="entry name" value="Asp23"/>
</dbReference>
<dbReference type="Proteomes" id="UP001370100">
    <property type="component" value="Unassembled WGS sequence"/>
</dbReference>
<protein>
    <submittedName>
        <fullName evidence="2">Asp23/Gls24 family envelope stress response protein</fullName>
    </submittedName>
</protein>
<reference evidence="2 3" key="1">
    <citation type="submission" date="2024-03" db="EMBL/GenBank/DDBJ databases">
        <title>Actinomycetospora sp. OC33-EN06, a novel actinomycete isolated from wild orchid (Aerides multiflora).</title>
        <authorList>
            <person name="Suriyachadkun C."/>
        </authorList>
    </citation>
    <scope>NUCLEOTIDE SEQUENCE [LARGE SCALE GENOMIC DNA]</scope>
    <source>
        <strain evidence="2 3">OC33-EN06</strain>
    </source>
</reference>
<dbReference type="RefSeq" id="WP_337717190.1">
    <property type="nucleotide sequence ID" value="NZ_JBBEGL010000007.1"/>
</dbReference>
<sequence length="117" mass="11950">MTPADEPGHRGELTIADTVLEKLVAAIAGEVDGITVPAAGGLAGVVGARRTTARVRRTQDRLEVALGLAITYPTPVAATADAARRRVGTRVAELAGLTVGRVDVDVTALPHPGRVAP</sequence>
<dbReference type="Pfam" id="PF03780">
    <property type="entry name" value="Asp23"/>
    <property type="match status" value="1"/>
</dbReference>
<gene>
    <name evidence="2" type="ORF">WCD41_23925</name>
</gene>
<name>A0ABU8NC28_9PSEU</name>
<comment type="caution">
    <text evidence="2">The sequence shown here is derived from an EMBL/GenBank/DDBJ whole genome shotgun (WGS) entry which is preliminary data.</text>
</comment>
<evidence type="ECO:0000313" key="2">
    <source>
        <dbReference type="EMBL" id="MEJ2889530.1"/>
    </source>
</evidence>
<organism evidence="2 3">
    <name type="scientific">Actinomycetospora aeridis</name>
    <dbReference type="NCBI Taxonomy" id="3129231"/>
    <lineage>
        <taxon>Bacteria</taxon>
        <taxon>Bacillati</taxon>
        <taxon>Actinomycetota</taxon>
        <taxon>Actinomycetes</taxon>
        <taxon>Pseudonocardiales</taxon>
        <taxon>Pseudonocardiaceae</taxon>
        <taxon>Actinomycetospora</taxon>
    </lineage>
</organism>
<dbReference type="EMBL" id="JBBEGL010000007">
    <property type="protein sequence ID" value="MEJ2889530.1"/>
    <property type="molecule type" value="Genomic_DNA"/>
</dbReference>
<evidence type="ECO:0000313" key="3">
    <source>
        <dbReference type="Proteomes" id="UP001370100"/>
    </source>
</evidence>
<proteinExistence type="inferred from homology"/>
<comment type="similarity">
    <text evidence="1">Belongs to the asp23 family.</text>
</comment>